<sequence length="357" mass="39770">MEPRPNIVMVTGGTGHVGALVIHQLLKDGYSVRAPARPPKVEALKRTHPDAKGKLEIFEMADLVSDAGKWPEILQGVDAVIHAACPIHHPGVTSADVYSGAIDGTQKLLDAVAQSSVKRFILTGSLGVFFQPDCSTLLDKDAVYNHDTWSTIDHIDPNKHEPSYTYITSKINSEKLIWQAAEKYPHIDFTSILPSTIYGWCLKDYPVPKTLPECNANKFLYELIQKDLSFPVYPLRDVVHNRDVARAHVLALTVPALPNKQKKRFIVSSETMSWVEAIEFLKEPETVAKFKERGLDIIARLPADSSGPGIQSLFGLDASLTENVLGMKKNDYITWKEILLEVMPNLMDWEKAHPEAL</sequence>
<dbReference type="Pfam" id="PF01370">
    <property type="entry name" value="Epimerase"/>
    <property type="match status" value="1"/>
</dbReference>
<dbReference type="InterPro" id="IPR036291">
    <property type="entry name" value="NAD(P)-bd_dom_sf"/>
</dbReference>
<dbReference type="PANTHER" id="PTHR10366:SF564">
    <property type="entry name" value="STEROL-4-ALPHA-CARBOXYLATE 3-DEHYDROGENASE, DECARBOXYLATING"/>
    <property type="match status" value="1"/>
</dbReference>
<evidence type="ECO:0000259" key="3">
    <source>
        <dbReference type="Pfam" id="PF01370"/>
    </source>
</evidence>
<protein>
    <recommendedName>
        <fullName evidence="3">NAD-dependent epimerase/dehydratase domain-containing protein</fullName>
    </recommendedName>
</protein>
<gene>
    <name evidence="4" type="ORF">B0H17DRAFT_1124633</name>
</gene>
<keyword evidence="5" id="KW-1185">Reference proteome</keyword>
<proteinExistence type="inferred from homology"/>
<dbReference type="SUPFAM" id="SSF51735">
    <property type="entry name" value="NAD(P)-binding Rossmann-fold domains"/>
    <property type="match status" value="1"/>
</dbReference>
<keyword evidence="1" id="KW-0560">Oxidoreductase</keyword>
<dbReference type="Gene3D" id="3.40.50.720">
    <property type="entry name" value="NAD(P)-binding Rossmann-like Domain"/>
    <property type="match status" value="1"/>
</dbReference>
<name>A0AAD7GZK6_MYCRO</name>
<feature type="domain" description="NAD-dependent epimerase/dehydratase" evidence="3">
    <location>
        <begin position="8"/>
        <end position="256"/>
    </location>
</feature>
<dbReference type="AlphaFoldDB" id="A0AAD7GZK6"/>
<dbReference type="Proteomes" id="UP001221757">
    <property type="component" value="Unassembled WGS sequence"/>
</dbReference>
<comment type="caution">
    <text evidence="4">The sequence shown here is derived from an EMBL/GenBank/DDBJ whole genome shotgun (WGS) entry which is preliminary data.</text>
</comment>
<comment type="similarity">
    <text evidence="2">Belongs to the NAD(P)-dependent epimerase/dehydratase family. Dihydroflavonol-4-reductase subfamily.</text>
</comment>
<accession>A0AAD7GZK6</accession>
<evidence type="ECO:0000313" key="5">
    <source>
        <dbReference type="Proteomes" id="UP001221757"/>
    </source>
</evidence>
<reference evidence="4" key="1">
    <citation type="submission" date="2023-03" db="EMBL/GenBank/DDBJ databases">
        <title>Massive genome expansion in bonnet fungi (Mycena s.s.) driven by repeated elements and novel gene families across ecological guilds.</title>
        <authorList>
            <consortium name="Lawrence Berkeley National Laboratory"/>
            <person name="Harder C.B."/>
            <person name="Miyauchi S."/>
            <person name="Viragh M."/>
            <person name="Kuo A."/>
            <person name="Thoen E."/>
            <person name="Andreopoulos B."/>
            <person name="Lu D."/>
            <person name="Skrede I."/>
            <person name="Drula E."/>
            <person name="Henrissat B."/>
            <person name="Morin E."/>
            <person name="Kohler A."/>
            <person name="Barry K."/>
            <person name="LaButti K."/>
            <person name="Morin E."/>
            <person name="Salamov A."/>
            <person name="Lipzen A."/>
            <person name="Mereny Z."/>
            <person name="Hegedus B."/>
            <person name="Baldrian P."/>
            <person name="Stursova M."/>
            <person name="Weitz H."/>
            <person name="Taylor A."/>
            <person name="Grigoriev I.V."/>
            <person name="Nagy L.G."/>
            <person name="Martin F."/>
            <person name="Kauserud H."/>
        </authorList>
    </citation>
    <scope>NUCLEOTIDE SEQUENCE</scope>
    <source>
        <strain evidence="4">CBHHK067</strain>
    </source>
</reference>
<dbReference type="PANTHER" id="PTHR10366">
    <property type="entry name" value="NAD DEPENDENT EPIMERASE/DEHYDRATASE"/>
    <property type="match status" value="1"/>
</dbReference>
<evidence type="ECO:0000313" key="4">
    <source>
        <dbReference type="EMBL" id="KAJ7708836.1"/>
    </source>
</evidence>
<evidence type="ECO:0000256" key="1">
    <source>
        <dbReference type="ARBA" id="ARBA00023002"/>
    </source>
</evidence>
<dbReference type="GO" id="GO:0016616">
    <property type="term" value="F:oxidoreductase activity, acting on the CH-OH group of donors, NAD or NADP as acceptor"/>
    <property type="evidence" value="ECO:0007669"/>
    <property type="project" value="TreeGrafter"/>
</dbReference>
<dbReference type="EMBL" id="JARKIE010000003">
    <property type="protein sequence ID" value="KAJ7708836.1"/>
    <property type="molecule type" value="Genomic_DNA"/>
</dbReference>
<evidence type="ECO:0000256" key="2">
    <source>
        <dbReference type="ARBA" id="ARBA00023445"/>
    </source>
</evidence>
<organism evidence="4 5">
    <name type="scientific">Mycena rosella</name>
    <name type="common">Pink bonnet</name>
    <name type="synonym">Agaricus rosellus</name>
    <dbReference type="NCBI Taxonomy" id="1033263"/>
    <lineage>
        <taxon>Eukaryota</taxon>
        <taxon>Fungi</taxon>
        <taxon>Dikarya</taxon>
        <taxon>Basidiomycota</taxon>
        <taxon>Agaricomycotina</taxon>
        <taxon>Agaricomycetes</taxon>
        <taxon>Agaricomycetidae</taxon>
        <taxon>Agaricales</taxon>
        <taxon>Marasmiineae</taxon>
        <taxon>Mycenaceae</taxon>
        <taxon>Mycena</taxon>
    </lineage>
</organism>
<dbReference type="InterPro" id="IPR050425">
    <property type="entry name" value="NAD(P)_dehydrat-like"/>
</dbReference>
<dbReference type="InterPro" id="IPR001509">
    <property type="entry name" value="Epimerase_deHydtase"/>
</dbReference>